<organism evidence="2">
    <name type="scientific">marine sediment metagenome</name>
    <dbReference type="NCBI Taxonomy" id="412755"/>
    <lineage>
        <taxon>unclassified sequences</taxon>
        <taxon>metagenomes</taxon>
        <taxon>ecological metagenomes</taxon>
    </lineage>
</organism>
<proteinExistence type="predicted"/>
<evidence type="ECO:0000313" key="2">
    <source>
        <dbReference type="EMBL" id="GAG07210.1"/>
    </source>
</evidence>
<dbReference type="AlphaFoldDB" id="X0UNF5"/>
<sequence length="165" mass="18136">MAKVSNNFIKGKMNKDLDDRLIPVGEYRNAINAQVSRSEGPNVGALENVLGNIRVSDMRTLTQNTMPNAFSIGYCADEINNRVFIFLTDNTLASYVNNAKNAIVVYNATTNSTTLLVTGVFLNFSTLNPITGVNILEDLLYFTDNRNQPRVINVTFANPNGANTP</sequence>
<comment type="caution">
    <text evidence="2">The sequence shown here is derived from an EMBL/GenBank/DDBJ whole genome shotgun (WGS) entry which is preliminary data.</text>
</comment>
<name>X0UNF5_9ZZZZ</name>
<feature type="domain" description="Crassvirus muzzle protein N-terminal region" evidence="1">
    <location>
        <begin position="3"/>
        <end position="155"/>
    </location>
</feature>
<protein>
    <recommendedName>
        <fullName evidence="1">Crassvirus muzzle protein N-terminal region domain-containing protein</fullName>
    </recommendedName>
</protein>
<dbReference type="Pfam" id="PF25731">
    <property type="entry name" value="crAss_MUZ"/>
    <property type="match status" value="1"/>
</dbReference>
<accession>X0UNF5</accession>
<dbReference type="EMBL" id="BARS01029675">
    <property type="protein sequence ID" value="GAG07210.1"/>
    <property type="molecule type" value="Genomic_DNA"/>
</dbReference>
<feature type="non-terminal residue" evidence="2">
    <location>
        <position position="165"/>
    </location>
</feature>
<evidence type="ECO:0000259" key="1">
    <source>
        <dbReference type="Pfam" id="PF25731"/>
    </source>
</evidence>
<reference evidence="2" key="1">
    <citation type="journal article" date="2014" name="Front. Microbiol.">
        <title>High frequency of phylogenetically diverse reductive dehalogenase-homologous genes in deep subseafloor sedimentary metagenomes.</title>
        <authorList>
            <person name="Kawai M."/>
            <person name="Futagami T."/>
            <person name="Toyoda A."/>
            <person name="Takaki Y."/>
            <person name="Nishi S."/>
            <person name="Hori S."/>
            <person name="Arai W."/>
            <person name="Tsubouchi T."/>
            <person name="Morono Y."/>
            <person name="Uchiyama I."/>
            <person name="Ito T."/>
            <person name="Fujiyama A."/>
            <person name="Inagaki F."/>
            <person name="Takami H."/>
        </authorList>
    </citation>
    <scope>NUCLEOTIDE SEQUENCE</scope>
    <source>
        <strain evidence="2">Expedition CK06-06</strain>
    </source>
</reference>
<gene>
    <name evidence="2" type="ORF">S01H1_46346</name>
</gene>
<dbReference type="InterPro" id="IPR057889">
    <property type="entry name" value="crAss_MUZ_N"/>
</dbReference>